<organism evidence="1 2">
    <name type="scientific">Thiocapsa rosea</name>
    <dbReference type="NCBI Taxonomy" id="69360"/>
    <lineage>
        <taxon>Bacteria</taxon>
        <taxon>Pseudomonadati</taxon>
        <taxon>Pseudomonadota</taxon>
        <taxon>Gammaproteobacteria</taxon>
        <taxon>Chromatiales</taxon>
        <taxon>Chromatiaceae</taxon>
        <taxon>Thiocapsa</taxon>
    </lineage>
</organism>
<dbReference type="Proteomes" id="UP000274556">
    <property type="component" value="Unassembled WGS sequence"/>
</dbReference>
<dbReference type="EMBL" id="RBXL01000001">
    <property type="protein sequence ID" value="RKT43619.1"/>
    <property type="molecule type" value="Genomic_DNA"/>
</dbReference>
<gene>
    <name evidence="1" type="ORF">BDD21_0968</name>
</gene>
<comment type="caution">
    <text evidence="1">The sequence shown here is derived from an EMBL/GenBank/DDBJ whole genome shotgun (WGS) entry which is preliminary data.</text>
</comment>
<reference evidence="1 2" key="1">
    <citation type="submission" date="2018-10" db="EMBL/GenBank/DDBJ databases">
        <title>Genomic Encyclopedia of Archaeal and Bacterial Type Strains, Phase II (KMG-II): from individual species to whole genera.</title>
        <authorList>
            <person name="Goeker M."/>
        </authorList>
    </citation>
    <scope>NUCLEOTIDE SEQUENCE [LARGE SCALE GENOMIC DNA]</scope>
    <source>
        <strain evidence="1 2">DSM 235</strain>
    </source>
</reference>
<name>A0A495V2S4_9GAMM</name>
<sequence length="69" mass="7573">MLAASDGLSISEVLKRGLQAHAAQAEKQVDRKPYDIYRELDLGLGGDARAPAREAEAALAHLIRRKHPR</sequence>
<evidence type="ECO:0000313" key="1">
    <source>
        <dbReference type="EMBL" id="RKT43619.1"/>
    </source>
</evidence>
<evidence type="ECO:0000313" key="2">
    <source>
        <dbReference type="Proteomes" id="UP000274556"/>
    </source>
</evidence>
<dbReference type="AlphaFoldDB" id="A0A495V2S4"/>
<proteinExistence type="predicted"/>
<keyword evidence="2" id="KW-1185">Reference proteome</keyword>
<accession>A0A495V2S4</accession>
<protein>
    <submittedName>
        <fullName evidence="1">Uncharacterized protein</fullName>
    </submittedName>
</protein>